<evidence type="ECO:0000313" key="1">
    <source>
        <dbReference type="EMBL" id="KLV08947.1"/>
    </source>
</evidence>
<accession>A0A0J1K3F9</accession>
<comment type="caution">
    <text evidence="1">The sequence shown here is derived from an EMBL/GenBank/DDBJ whole genome shotgun (WGS) entry which is preliminary data.</text>
</comment>
<gene>
    <name evidence="1" type="ORF">ABT56_01710</name>
</gene>
<dbReference type="STRING" id="1195763.ABT56_01710"/>
<keyword evidence="2" id="KW-1185">Reference proteome</keyword>
<organism evidence="1 2">
    <name type="scientific">Photobacterium aquae</name>
    <dbReference type="NCBI Taxonomy" id="1195763"/>
    <lineage>
        <taxon>Bacteria</taxon>
        <taxon>Pseudomonadati</taxon>
        <taxon>Pseudomonadota</taxon>
        <taxon>Gammaproteobacteria</taxon>
        <taxon>Vibrionales</taxon>
        <taxon>Vibrionaceae</taxon>
        <taxon>Photobacterium</taxon>
    </lineage>
</organism>
<dbReference type="EMBL" id="LDOT01000002">
    <property type="protein sequence ID" value="KLV08947.1"/>
    <property type="molecule type" value="Genomic_DNA"/>
</dbReference>
<evidence type="ECO:0000313" key="2">
    <source>
        <dbReference type="Proteomes" id="UP000036097"/>
    </source>
</evidence>
<dbReference type="RefSeq" id="WP_047877108.1">
    <property type="nucleotide sequence ID" value="NZ_LDOT01000002.1"/>
</dbReference>
<dbReference type="Proteomes" id="UP000036097">
    <property type="component" value="Unassembled WGS sequence"/>
</dbReference>
<proteinExistence type="predicted"/>
<dbReference type="AlphaFoldDB" id="A0A0J1K3F9"/>
<reference evidence="1 2" key="1">
    <citation type="submission" date="2015-05" db="EMBL/GenBank/DDBJ databases">
        <title>Photobacterium galathea sp. nov.</title>
        <authorList>
            <person name="Machado H."/>
            <person name="Gram L."/>
        </authorList>
    </citation>
    <scope>NUCLEOTIDE SEQUENCE [LARGE SCALE GENOMIC DNA]</scope>
    <source>
        <strain evidence="1 2">CGMCC 1.12159</strain>
    </source>
</reference>
<protein>
    <submittedName>
        <fullName evidence="1">Uncharacterized protein</fullName>
    </submittedName>
</protein>
<dbReference type="OrthoDB" id="6266206at2"/>
<dbReference type="PATRIC" id="fig|1195763.3.peg.369"/>
<sequence length="171" mass="19723">MKEWMHGSVINACVVSVLLWGNGCAQDVSTPKGAEALLYTVSHSYQFTLTPNSKPAEDEIERIVREARQLDFDASITIRYRSQQGQAFVKRQLATWKWWGLSPQQYRAEYQSSLPSDVMLDIELTRFMTETCYPREIEQPAHRIGCFVDTLRMKQVARPAHYPGNNKWGEH</sequence>
<name>A0A0J1K3F9_9GAMM</name>